<feature type="domain" description="Peptidase S26" evidence="1">
    <location>
        <begin position="15"/>
        <end position="175"/>
    </location>
</feature>
<accession>A0ABN0SZR5</accession>
<dbReference type="Pfam" id="PF10502">
    <property type="entry name" value="Peptidase_S26"/>
    <property type="match status" value="1"/>
</dbReference>
<name>A0ABN0SZR5_9FIRM</name>
<sequence length="183" mass="20589">MLKRIDSFTVRRKIWVSVVFIFAILALLADICGWQMPQQDILFYNATASLPRGIYLRIPTTKIERGDIVVYDPPEEVIDLSFQRGYVQHTDTRFLKRVGAIAGDVYSIGDQGSFCINGVYIGDVRKLDSSDRPLPQLTQGDYVVPDGAFLPIADTTRSFDGRYTGTVSLARIRAVVIPVLTRW</sequence>
<dbReference type="Proteomes" id="UP001500399">
    <property type="component" value="Unassembled WGS sequence"/>
</dbReference>
<evidence type="ECO:0000259" key="1">
    <source>
        <dbReference type="Pfam" id="PF10502"/>
    </source>
</evidence>
<evidence type="ECO:0000313" key="3">
    <source>
        <dbReference type="Proteomes" id="UP001500399"/>
    </source>
</evidence>
<proteinExistence type="predicted"/>
<reference evidence="2 3" key="1">
    <citation type="journal article" date="2019" name="Int. J. Syst. Evol. Microbiol.">
        <title>The Global Catalogue of Microorganisms (GCM) 10K type strain sequencing project: providing services to taxonomists for standard genome sequencing and annotation.</title>
        <authorList>
            <consortium name="The Broad Institute Genomics Platform"/>
            <consortium name="The Broad Institute Genome Sequencing Center for Infectious Disease"/>
            <person name="Wu L."/>
            <person name="Ma J."/>
        </authorList>
    </citation>
    <scope>NUCLEOTIDE SEQUENCE [LARGE SCALE GENOMIC DNA]</scope>
    <source>
        <strain evidence="2 3">JCM 8542</strain>
    </source>
</reference>
<gene>
    <name evidence="2" type="ORF">GCM10008919_08590</name>
</gene>
<protein>
    <recommendedName>
        <fullName evidence="1">Peptidase S26 domain-containing protein</fullName>
    </recommendedName>
</protein>
<organism evidence="2 3">
    <name type="scientific">Selenomonas dianae</name>
    <dbReference type="NCBI Taxonomy" id="135079"/>
    <lineage>
        <taxon>Bacteria</taxon>
        <taxon>Bacillati</taxon>
        <taxon>Bacillota</taxon>
        <taxon>Negativicutes</taxon>
        <taxon>Selenomonadales</taxon>
        <taxon>Selenomonadaceae</taxon>
        <taxon>Selenomonas</taxon>
    </lineage>
</organism>
<evidence type="ECO:0000313" key="2">
    <source>
        <dbReference type="EMBL" id="GAA0207635.1"/>
    </source>
</evidence>
<dbReference type="Gene3D" id="2.10.109.10">
    <property type="entry name" value="Umud Fragment, subunit A"/>
    <property type="match status" value="1"/>
</dbReference>
<dbReference type="SUPFAM" id="SSF51306">
    <property type="entry name" value="LexA/Signal peptidase"/>
    <property type="match status" value="1"/>
</dbReference>
<dbReference type="InterPro" id="IPR036286">
    <property type="entry name" value="LexA/Signal_pep-like_sf"/>
</dbReference>
<comment type="caution">
    <text evidence="2">The sequence shown here is derived from an EMBL/GenBank/DDBJ whole genome shotgun (WGS) entry which is preliminary data.</text>
</comment>
<dbReference type="EMBL" id="BAAACR010000005">
    <property type="protein sequence ID" value="GAA0207635.1"/>
    <property type="molecule type" value="Genomic_DNA"/>
</dbReference>
<keyword evidence="3" id="KW-1185">Reference proteome</keyword>
<dbReference type="InterPro" id="IPR019533">
    <property type="entry name" value="Peptidase_S26"/>
</dbReference>